<evidence type="ECO:0000256" key="1">
    <source>
        <dbReference type="SAM" id="MobiDB-lite"/>
    </source>
</evidence>
<reference evidence="3 4" key="1">
    <citation type="journal article" date="2016" name="Nat. Commun.">
        <title>Thousands of microbial genomes shed light on interconnected biogeochemical processes in an aquifer system.</title>
        <authorList>
            <person name="Anantharaman K."/>
            <person name="Brown C.T."/>
            <person name="Hug L.A."/>
            <person name="Sharon I."/>
            <person name="Castelle C.J."/>
            <person name="Probst A.J."/>
            <person name="Thomas B.C."/>
            <person name="Singh A."/>
            <person name="Wilkins M.J."/>
            <person name="Karaoz U."/>
            <person name="Brodie E.L."/>
            <person name="Williams K.H."/>
            <person name="Hubbard S.S."/>
            <person name="Banfield J.F."/>
        </authorList>
    </citation>
    <scope>NUCLEOTIDE SEQUENCE [LARGE SCALE GENOMIC DNA]</scope>
</reference>
<feature type="compositionally biased region" description="Pro residues" evidence="1">
    <location>
        <begin position="26"/>
        <end position="60"/>
    </location>
</feature>
<keyword evidence="2" id="KW-1133">Transmembrane helix</keyword>
<gene>
    <name evidence="3" type="ORF">A2649_02130</name>
</gene>
<dbReference type="EMBL" id="MGJB01000002">
    <property type="protein sequence ID" value="OGM99182.1"/>
    <property type="molecule type" value="Genomic_DNA"/>
</dbReference>
<proteinExistence type="predicted"/>
<feature type="transmembrane region" description="Helical" evidence="2">
    <location>
        <begin position="213"/>
        <end position="232"/>
    </location>
</feature>
<feature type="compositionally biased region" description="Polar residues" evidence="1">
    <location>
        <begin position="1"/>
        <end position="11"/>
    </location>
</feature>
<dbReference type="AlphaFoldDB" id="A0A1F8EEE0"/>
<accession>A0A1F8EEE0</accession>
<comment type="caution">
    <text evidence="3">The sequence shown here is derived from an EMBL/GenBank/DDBJ whole genome shotgun (WGS) entry which is preliminary data.</text>
</comment>
<feature type="compositionally biased region" description="Pro residues" evidence="1">
    <location>
        <begin position="86"/>
        <end position="105"/>
    </location>
</feature>
<evidence type="ECO:0000313" key="4">
    <source>
        <dbReference type="Proteomes" id="UP000176893"/>
    </source>
</evidence>
<evidence type="ECO:0000256" key="2">
    <source>
        <dbReference type="SAM" id="Phobius"/>
    </source>
</evidence>
<evidence type="ECO:0000313" key="3">
    <source>
        <dbReference type="EMBL" id="OGM99182.1"/>
    </source>
</evidence>
<protein>
    <submittedName>
        <fullName evidence="3">Uncharacterized protein</fullName>
    </submittedName>
</protein>
<feature type="region of interest" description="Disordered" evidence="1">
    <location>
        <begin position="1"/>
        <end position="108"/>
    </location>
</feature>
<dbReference type="STRING" id="1802661.A2649_02130"/>
<feature type="region of interest" description="Disordered" evidence="1">
    <location>
        <begin position="172"/>
        <end position="204"/>
    </location>
</feature>
<sequence length="458" mass="50399">MADDNNTTKNMDINDLVRELSKSPTSPVPPSPSPAPQAPRPAFPSPPPPITPFQPKPSEMPRPQFNAPPRQFDKPMPTDKQAIQPKPAPTAPTPTMPTPAVPLPTPGVKEYQSSIRTMNEDISRLKQGQKPTGIDVPRKVEQVVPAPVTPSPTKPVIPSPQLKVPSVNLGETQKTGPIAQSKDVSKPPAIPKVEPKPQIYIPQEGQKGGNRNMLFIGIGAAAIVAGFSYWFFVLRLPASDFIVELPTPVPTAMTTPTPVLSDIFANLENQTVCTSECTPSSFFEDINEQPISGGQFKFLYFSENNTLRTIAQLFDDFKLVYPGSLKGLLGEDRGIFVYGQKEIFDQKGLIRTDSIVEKRLVLINEATDSIAVSQLLKEWETDMPNNLREIFLLELKRQTSQAFSDNFYRGVSIRYQNFAYSDKSIDYAVVAAPNGKSYLVIAGSREAMYATIDKLLGF</sequence>
<keyword evidence="2" id="KW-0812">Transmembrane</keyword>
<name>A0A1F8EEE0_9BACT</name>
<organism evidence="3 4">
    <name type="scientific">Candidatus Yanofskybacteria bacterium RIFCSPHIGHO2_01_FULL_41_26</name>
    <dbReference type="NCBI Taxonomy" id="1802661"/>
    <lineage>
        <taxon>Bacteria</taxon>
        <taxon>Candidatus Yanofskyibacteriota</taxon>
    </lineage>
</organism>
<dbReference type="Proteomes" id="UP000176893">
    <property type="component" value="Unassembled WGS sequence"/>
</dbReference>
<keyword evidence="2" id="KW-0472">Membrane</keyword>